<dbReference type="GO" id="GO:0030514">
    <property type="term" value="P:negative regulation of BMP signaling pathway"/>
    <property type="evidence" value="ECO:0007669"/>
    <property type="project" value="TreeGrafter"/>
</dbReference>
<gene>
    <name evidence="2" type="ORF">DPMN_129226</name>
</gene>
<evidence type="ECO:0000259" key="1">
    <source>
        <dbReference type="Pfam" id="PF02437"/>
    </source>
</evidence>
<dbReference type="Gene3D" id="3.10.260.20">
    <property type="entry name" value="Ski"/>
    <property type="match status" value="1"/>
</dbReference>
<dbReference type="GO" id="GO:0005634">
    <property type="term" value="C:nucleus"/>
    <property type="evidence" value="ECO:0007669"/>
    <property type="project" value="TreeGrafter"/>
</dbReference>
<dbReference type="Pfam" id="PF02437">
    <property type="entry name" value="Ski_Sno_DHD"/>
    <property type="match status" value="1"/>
</dbReference>
<dbReference type="GO" id="GO:0005667">
    <property type="term" value="C:transcription regulator complex"/>
    <property type="evidence" value="ECO:0007669"/>
    <property type="project" value="TreeGrafter"/>
</dbReference>
<protein>
    <recommendedName>
        <fullName evidence="1">SKI/SNO/DAC domain-containing protein</fullName>
    </recommendedName>
</protein>
<reference evidence="2" key="1">
    <citation type="journal article" date="2019" name="bioRxiv">
        <title>The Genome of the Zebra Mussel, Dreissena polymorpha: A Resource for Invasive Species Research.</title>
        <authorList>
            <person name="McCartney M.A."/>
            <person name="Auch B."/>
            <person name="Kono T."/>
            <person name="Mallez S."/>
            <person name="Zhang Y."/>
            <person name="Obille A."/>
            <person name="Becker A."/>
            <person name="Abrahante J.E."/>
            <person name="Garbe J."/>
            <person name="Badalamenti J.P."/>
            <person name="Herman A."/>
            <person name="Mangelson H."/>
            <person name="Liachko I."/>
            <person name="Sullivan S."/>
            <person name="Sone E.D."/>
            <person name="Koren S."/>
            <person name="Silverstein K.A.T."/>
            <person name="Beckman K.B."/>
            <person name="Gohl D.M."/>
        </authorList>
    </citation>
    <scope>NUCLEOTIDE SEQUENCE</scope>
    <source>
        <strain evidence="2">Duluth1</strain>
        <tissue evidence="2">Whole animal</tissue>
    </source>
</reference>
<dbReference type="GO" id="GO:0000981">
    <property type="term" value="F:DNA-binding transcription factor activity, RNA polymerase II-specific"/>
    <property type="evidence" value="ECO:0007669"/>
    <property type="project" value="TreeGrafter"/>
</dbReference>
<proteinExistence type="predicted"/>
<dbReference type="SUPFAM" id="SSF46955">
    <property type="entry name" value="Putative DNA-binding domain"/>
    <property type="match status" value="1"/>
</dbReference>
<organism evidence="2 3">
    <name type="scientific">Dreissena polymorpha</name>
    <name type="common">Zebra mussel</name>
    <name type="synonym">Mytilus polymorpha</name>
    <dbReference type="NCBI Taxonomy" id="45954"/>
    <lineage>
        <taxon>Eukaryota</taxon>
        <taxon>Metazoa</taxon>
        <taxon>Spiralia</taxon>
        <taxon>Lophotrochozoa</taxon>
        <taxon>Mollusca</taxon>
        <taxon>Bivalvia</taxon>
        <taxon>Autobranchia</taxon>
        <taxon>Heteroconchia</taxon>
        <taxon>Euheterodonta</taxon>
        <taxon>Imparidentia</taxon>
        <taxon>Neoheterodontei</taxon>
        <taxon>Myida</taxon>
        <taxon>Dreissenoidea</taxon>
        <taxon>Dreissenidae</taxon>
        <taxon>Dreissena</taxon>
    </lineage>
</organism>
<feature type="domain" description="SKI/SNO/DAC" evidence="1">
    <location>
        <begin position="77"/>
        <end position="184"/>
    </location>
</feature>
<dbReference type="GO" id="GO:0000978">
    <property type="term" value="F:RNA polymerase II cis-regulatory region sequence-specific DNA binding"/>
    <property type="evidence" value="ECO:0007669"/>
    <property type="project" value="TreeGrafter"/>
</dbReference>
<dbReference type="InterPro" id="IPR003380">
    <property type="entry name" value="SKI/SNO/DAC"/>
</dbReference>
<dbReference type="InterPro" id="IPR009061">
    <property type="entry name" value="DNA-bd_dom_put_sf"/>
</dbReference>
<dbReference type="FunFam" id="3.10.260.20:FF:000002">
    <property type="entry name" value="SKI-like oncogene a"/>
    <property type="match status" value="1"/>
</dbReference>
<dbReference type="CDD" id="cd21079">
    <property type="entry name" value="DHD_Ski_Sno"/>
    <property type="match status" value="1"/>
</dbReference>
<dbReference type="GO" id="GO:0005737">
    <property type="term" value="C:cytoplasm"/>
    <property type="evidence" value="ECO:0007669"/>
    <property type="project" value="TreeGrafter"/>
</dbReference>
<comment type="caution">
    <text evidence="2">The sequence shown here is derived from an EMBL/GenBank/DDBJ whole genome shotgun (WGS) entry which is preliminary data.</text>
</comment>
<sequence length="200" mass="22274">MESAPQSVSPQIQRVLKSFQTSANRTLQGPGGVVMLPNGSPHSRMLKLTGDDLTRKSFESRSGLNKEFEYMYRFNHQVQQLPVFTPADNSRSERTETLLENERIACFNVGGEKRLCLPQIFKTVLKDLELSEINAACDDLHIFCSRCQPEQLEILKLAGDLPSSAPSCGLITKTDAERLCNALLRSSGEDPLLTPFAQLF</sequence>
<dbReference type="Proteomes" id="UP000828390">
    <property type="component" value="Unassembled WGS sequence"/>
</dbReference>
<evidence type="ECO:0000313" key="3">
    <source>
        <dbReference type="Proteomes" id="UP000828390"/>
    </source>
</evidence>
<dbReference type="GO" id="GO:0046332">
    <property type="term" value="F:SMAD binding"/>
    <property type="evidence" value="ECO:0007669"/>
    <property type="project" value="TreeGrafter"/>
</dbReference>
<dbReference type="PANTHER" id="PTHR10005:SF25">
    <property type="entry name" value="SNO ONCOGENE, ISOFORM B"/>
    <property type="match status" value="1"/>
</dbReference>
<name>A0A9D4H4A1_DREPO</name>
<dbReference type="PANTHER" id="PTHR10005">
    <property type="entry name" value="SKI ONCOGENE-RELATED"/>
    <property type="match status" value="1"/>
</dbReference>
<accession>A0A9D4H4A1</accession>
<dbReference type="InterPro" id="IPR023216">
    <property type="entry name" value="Tscrpt_reg_SKI_SnoN"/>
</dbReference>
<reference evidence="2" key="2">
    <citation type="submission" date="2020-11" db="EMBL/GenBank/DDBJ databases">
        <authorList>
            <person name="McCartney M.A."/>
            <person name="Auch B."/>
            <person name="Kono T."/>
            <person name="Mallez S."/>
            <person name="Becker A."/>
            <person name="Gohl D.M."/>
            <person name="Silverstein K.A.T."/>
            <person name="Koren S."/>
            <person name="Bechman K.B."/>
            <person name="Herman A."/>
            <person name="Abrahante J.E."/>
            <person name="Garbe J."/>
        </authorList>
    </citation>
    <scope>NUCLEOTIDE SEQUENCE</scope>
    <source>
        <strain evidence="2">Duluth1</strain>
        <tissue evidence="2">Whole animal</tissue>
    </source>
</reference>
<dbReference type="EMBL" id="JAIWYP010000005">
    <property type="protein sequence ID" value="KAH3827295.1"/>
    <property type="molecule type" value="Genomic_DNA"/>
</dbReference>
<dbReference type="InterPro" id="IPR037000">
    <property type="entry name" value="Ski_DNA-bd_sf"/>
</dbReference>
<keyword evidence="3" id="KW-1185">Reference proteome</keyword>
<dbReference type="AlphaFoldDB" id="A0A9D4H4A1"/>
<evidence type="ECO:0000313" key="2">
    <source>
        <dbReference type="EMBL" id="KAH3827295.1"/>
    </source>
</evidence>